<protein>
    <submittedName>
        <fullName evidence="1">Uncharacterized protein</fullName>
    </submittedName>
</protein>
<dbReference type="RefSeq" id="WP_406698995.1">
    <property type="nucleotide sequence ID" value="NZ_CP155447.1"/>
</dbReference>
<sequence length="51" mass="5087">MRSGAVLAVVTFCLAVIRLSCSSNGVGTITIHTSKPAGKVVQPGPIAAPIP</sequence>
<accession>A0AAU7CL36</accession>
<dbReference type="AlphaFoldDB" id="A0AAU7CL36"/>
<proteinExistence type="predicted"/>
<name>A0AAU7CL36_9BACT</name>
<organism evidence="1">
    <name type="scientific">Singulisphaera sp. Ch08</name>
    <dbReference type="NCBI Taxonomy" id="3120278"/>
    <lineage>
        <taxon>Bacteria</taxon>
        <taxon>Pseudomonadati</taxon>
        <taxon>Planctomycetota</taxon>
        <taxon>Planctomycetia</taxon>
        <taxon>Isosphaerales</taxon>
        <taxon>Isosphaeraceae</taxon>
        <taxon>Singulisphaera</taxon>
    </lineage>
</organism>
<gene>
    <name evidence="1" type="ORF">V5E97_08925</name>
</gene>
<dbReference type="EMBL" id="CP155447">
    <property type="protein sequence ID" value="XBH06143.1"/>
    <property type="molecule type" value="Genomic_DNA"/>
</dbReference>
<reference evidence="1" key="1">
    <citation type="submission" date="2024-05" db="EMBL/GenBank/DDBJ databases">
        <title>Planctomycetes of the genus Singulisphaera possess chitinolytic capabilities.</title>
        <authorList>
            <person name="Ivanova A."/>
        </authorList>
    </citation>
    <scope>NUCLEOTIDE SEQUENCE</scope>
    <source>
        <strain evidence="1">Ch08T</strain>
    </source>
</reference>
<evidence type="ECO:0000313" key="1">
    <source>
        <dbReference type="EMBL" id="XBH06143.1"/>
    </source>
</evidence>